<dbReference type="InterPro" id="IPR036787">
    <property type="entry name" value="T_IF-3_N_sf"/>
</dbReference>
<evidence type="ECO:0000313" key="6">
    <source>
        <dbReference type="Ensembl" id="ENSPCEP00000023470.1"/>
    </source>
</evidence>
<reference evidence="6" key="2">
    <citation type="submission" date="2025-09" db="UniProtKB">
        <authorList>
            <consortium name="Ensembl"/>
        </authorList>
    </citation>
    <scope>IDENTIFICATION</scope>
</reference>
<dbReference type="GO" id="GO:0070124">
    <property type="term" value="P:mitochondrial translational initiation"/>
    <property type="evidence" value="ECO:0007669"/>
    <property type="project" value="TreeGrafter"/>
</dbReference>
<comment type="similarity">
    <text evidence="1">Belongs to the IF-3 family.</text>
</comment>
<reference evidence="6" key="1">
    <citation type="submission" date="2025-08" db="UniProtKB">
        <authorList>
            <consortium name="Ensembl"/>
        </authorList>
    </citation>
    <scope>IDENTIFICATION</scope>
</reference>
<dbReference type="PANTHER" id="PTHR10938:SF0">
    <property type="entry name" value="TRANSLATION INITIATION FACTOR IF-3, MITOCHONDRIAL"/>
    <property type="match status" value="1"/>
</dbReference>
<dbReference type="InterPro" id="IPR036788">
    <property type="entry name" value="T_IF-3_C_sf"/>
</dbReference>
<dbReference type="AlphaFoldDB" id="A0A8C8SL23"/>
<evidence type="ECO:0000256" key="3">
    <source>
        <dbReference type="ARBA" id="ARBA00022917"/>
    </source>
</evidence>
<dbReference type="GO" id="GO:0003743">
    <property type="term" value="F:translation initiation factor activity"/>
    <property type="evidence" value="ECO:0007669"/>
    <property type="project" value="UniProtKB-KW"/>
</dbReference>
<dbReference type="GO" id="GO:0005739">
    <property type="term" value="C:mitochondrion"/>
    <property type="evidence" value="ECO:0007669"/>
    <property type="project" value="TreeGrafter"/>
</dbReference>
<sequence length="283" mass="32647">MAAFCIMKLMHQTTRNETSCISRYFGIPLVQAMQMTTFSQSLTVIAAAKRRLTFLPTKLFCTTEEAGKQPKGKGGKKNAKRTVESIGRKIPDRILHVIDKNGESLGNMHRADVIQLMEKHDLKLVPLRTNTEPPAYKLMNGKQIHELQLKHREKEKANPKTGPIQLKEITMSVTIAKHDFQITMKKIQEWIEKKHHIRISIKQKNVEDGPEKMLVFFDQIVESMPGKATYLSKPKVINEGRCMCILRHMSNEEIREYKKMKKEKTDMLNKENGNETTESHELH</sequence>
<name>A0A8C8SL23_9SAUR</name>
<dbReference type="SUPFAM" id="SSF55200">
    <property type="entry name" value="Translation initiation factor IF3, C-terminal domain"/>
    <property type="match status" value="1"/>
</dbReference>
<organism evidence="6 7">
    <name type="scientific">Pelusios castaneus</name>
    <name type="common">West African mud turtle</name>
    <dbReference type="NCBI Taxonomy" id="367368"/>
    <lineage>
        <taxon>Eukaryota</taxon>
        <taxon>Metazoa</taxon>
        <taxon>Chordata</taxon>
        <taxon>Craniata</taxon>
        <taxon>Vertebrata</taxon>
        <taxon>Euteleostomi</taxon>
        <taxon>Archelosauria</taxon>
        <taxon>Testudinata</taxon>
        <taxon>Testudines</taxon>
        <taxon>Pleurodira</taxon>
        <taxon>Pelomedusidae</taxon>
        <taxon>Pelusios</taxon>
    </lineage>
</organism>
<dbReference type="GO" id="GO:0043022">
    <property type="term" value="F:ribosome binding"/>
    <property type="evidence" value="ECO:0007669"/>
    <property type="project" value="TreeGrafter"/>
</dbReference>
<proteinExistence type="inferred from homology"/>
<dbReference type="Proteomes" id="UP000694393">
    <property type="component" value="Unplaced"/>
</dbReference>
<dbReference type="Pfam" id="PF05198">
    <property type="entry name" value="IF3_N"/>
    <property type="match status" value="1"/>
</dbReference>
<dbReference type="Gene3D" id="3.30.110.10">
    <property type="entry name" value="Translation initiation factor 3 (IF-3), C-terminal domain"/>
    <property type="match status" value="1"/>
</dbReference>
<evidence type="ECO:0000259" key="5">
    <source>
        <dbReference type="Pfam" id="PF05198"/>
    </source>
</evidence>
<dbReference type="FunFam" id="3.10.20.80:FF:000002">
    <property type="entry name" value="Mitochondrial translational initiation factor 3"/>
    <property type="match status" value="1"/>
</dbReference>
<evidence type="ECO:0000313" key="7">
    <source>
        <dbReference type="Proteomes" id="UP000694393"/>
    </source>
</evidence>
<evidence type="ECO:0000256" key="1">
    <source>
        <dbReference type="ARBA" id="ARBA00005439"/>
    </source>
</evidence>
<feature type="region of interest" description="Disordered" evidence="4">
    <location>
        <begin position="264"/>
        <end position="283"/>
    </location>
</feature>
<keyword evidence="7" id="KW-1185">Reference proteome</keyword>
<dbReference type="NCBIfam" id="TIGR00168">
    <property type="entry name" value="infC"/>
    <property type="match status" value="1"/>
</dbReference>
<evidence type="ECO:0000256" key="4">
    <source>
        <dbReference type="SAM" id="MobiDB-lite"/>
    </source>
</evidence>
<dbReference type="PANTHER" id="PTHR10938">
    <property type="entry name" value="TRANSLATION INITIATION FACTOR IF-3"/>
    <property type="match status" value="1"/>
</dbReference>
<keyword evidence="2" id="KW-0396">Initiation factor</keyword>
<protein>
    <submittedName>
        <fullName evidence="6">Mitochondrial translational initiation factor 3</fullName>
    </submittedName>
</protein>
<keyword evidence="3" id="KW-0648">Protein biosynthesis</keyword>
<accession>A0A8C8SL23</accession>
<dbReference type="GO" id="GO:0032790">
    <property type="term" value="P:ribosome disassembly"/>
    <property type="evidence" value="ECO:0007669"/>
    <property type="project" value="TreeGrafter"/>
</dbReference>
<feature type="domain" description="Translation initiation factor 3 N-terminal" evidence="5">
    <location>
        <begin position="86"/>
        <end position="154"/>
    </location>
</feature>
<dbReference type="SUPFAM" id="SSF54364">
    <property type="entry name" value="Translation initiation factor IF3, N-terminal domain"/>
    <property type="match status" value="1"/>
</dbReference>
<dbReference type="Gene3D" id="3.10.20.80">
    <property type="entry name" value="Translation initiation factor 3 (IF-3), N-terminal domain"/>
    <property type="match status" value="1"/>
</dbReference>
<dbReference type="InterPro" id="IPR019814">
    <property type="entry name" value="Translation_initiation_fac_3_N"/>
</dbReference>
<dbReference type="Ensembl" id="ENSPCET00000024251.1">
    <property type="protein sequence ID" value="ENSPCEP00000023470.1"/>
    <property type="gene ID" value="ENSPCEG00000017795.1"/>
</dbReference>
<evidence type="ECO:0000256" key="2">
    <source>
        <dbReference type="ARBA" id="ARBA00022540"/>
    </source>
</evidence>
<dbReference type="InterPro" id="IPR001288">
    <property type="entry name" value="Translation_initiation_fac_3"/>
</dbReference>